<dbReference type="PANTHER" id="PTHR34105">
    <property type="entry name" value="PROLINE-, GLUTAMIC ACID- AND LEUCINE-RICH PROTEIN 1"/>
    <property type="match status" value="1"/>
</dbReference>
<dbReference type="InterPro" id="IPR016024">
    <property type="entry name" value="ARM-type_fold"/>
</dbReference>
<dbReference type="GO" id="GO:0006364">
    <property type="term" value="P:rRNA processing"/>
    <property type="evidence" value="ECO:0007669"/>
    <property type="project" value="TreeGrafter"/>
</dbReference>
<gene>
    <name evidence="7" type="ORF">LTR09_009832</name>
</gene>
<organism evidence="7 8">
    <name type="scientific">Extremus antarcticus</name>
    <dbReference type="NCBI Taxonomy" id="702011"/>
    <lineage>
        <taxon>Eukaryota</taxon>
        <taxon>Fungi</taxon>
        <taxon>Dikarya</taxon>
        <taxon>Ascomycota</taxon>
        <taxon>Pezizomycotina</taxon>
        <taxon>Dothideomycetes</taxon>
        <taxon>Dothideomycetidae</taxon>
        <taxon>Mycosphaerellales</taxon>
        <taxon>Extremaceae</taxon>
        <taxon>Extremus</taxon>
    </lineage>
</organism>
<evidence type="ECO:0000313" key="7">
    <source>
        <dbReference type="EMBL" id="KAK3048937.1"/>
    </source>
</evidence>
<dbReference type="AlphaFoldDB" id="A0AAJ0D8N9"/>
<dbReference type="InterPro" id="IPR012583">
    <property type="entry name" value="RIX1_N"/>
</dbReference>
<dbReference type="PANTHER" id="PTHR34105:SF1">
    <property type="entry name" value="PROLINE-, GLUTAMIC ACID- AND LEUCINE-RICH PROTEIN 1"/>
    <property type="match status" value="1"/>
</dbReference>
<feature type="region of interest" description="Disordered" evidence="5">
    <location>
        <begin position="596"/>
        <end position="696"/>
    </location>
</feature>
<feature type="domain" description="Pre-rRNA-processing protein RIX1 N-terminal" evidence="6">
    <location>
        <begin position="13"/>
        <end position="210"/>
    </location>
</feature>
<sequence length="771" mass="83043">MAVTSSSNASATLRAITYRITTAAPEQLPLLATQVSGLIWNCREILSASADSLGSKSETTALIHRFRTKITSLLQDRTIEGRWAAVVLTKAAIEAGGVEFLSKSNAWVRSLLATLKRPDPSTTKCLAAITLTRIFTSTWDYSNLVREITTPALPGFISTCLSNAKKERCSANELDTILAAFATLLPKHPTIFRTHESQITAVLNDVLSSGSLSHHSQKTKAIAQRVRVLLHHCAPKQGGSEQWDKTLQATIAAVHTTCDRLFRSTSEDWSSVAGVRIQAADANIFAPAEAELEREDELSLKPWHGVLGGRNRLVTLIELLQSHLETATSSPVPLRIGSLVDAIARLLSLTAPSCMNAATANSQVSKDEREILAAMLPSIHVSAMELIFALLNRFGNASASFAPSLMELILDVYRAESFDDRLREASCRCLELLLQLFGPSLPKENVTELNVLVRGCCEVLMPVNTPGTATNGSISSVQATNGLSAEAAKPNGIKPGSEHAGLTMAASRLLSTIVTKLQPSYISRKLRTQIERTAVLTRNKNTLLACVMNPGQKDMGAKLQTSLLPLLAREFPNAPEVEALLRPRMPPVVLQRLADGGEEAEEDDEDMNGPNGEPTNGDLQQQDGAVSNDDDPTSDLFKALTQPSNPASDHEEQDELYSATPPPNFQVPTKRAADFTAIDTENSTKRLRASPTEEPATVQVGVPVTIAVAQGEDEYVESTILVAPQIKATDGVGDGGDAGSDYSDFEMPPLTMEPDTDPEDEGEDEGEGEDE</sequence>
<evidence type="ECO:0000256" key="1">
    <source>
        <dbReference type="ARBA" id="ARBA00004123"/>
    </source>
</evidence>
<evidence type="ECO:0000256" key="2">
    <source>
        <dbReference type="ARBA" id="ARBA00010511"/>
    </source>
</evidence>
<comment type="caution">
    <text evidence="7">The sequence shown here is derived from an EMBL/GenBank/DDBJ whole genome shotgun (WGS) entry which is preliminary data.</text>
</comment>
<dbReference type="Pfam" id="PF08167">
    <property type="entry name" value="RIX1"/>
    <property type="match status" value="1"/>
</dbReference>
<keyword evidence="4" id="KW-0539">Nucleus</keyword>
<feature type="compositionally biased region" description="Polar residues" evidence="5">
    <location>
        <begin position="613"/>
        <end position="625"/>
    </location>
</feature>
<reference evidence="7" key="1">
    <citation type="submission" date="2023-04" db="EMBL/GenBank/DDBJ databases">
        <title>Black Yeasts Isolated from many extreme environments.</title>
        <authorList>
            <person name="Coleine C."/>
            <person name="Stajich J.E."/>
            <person name="Selbmann L."/>
        </authorList>
    </citation>
    <scope>NUCLEOTIDE SEQUENCE</scope>
    <source>
        <strain evidence="7">CCFEE 5312</strain>
    </source>
</reference>
<keyword evidence="8" id="KW-1185">Reference proteome</keyword>
<evidence type="ECO:0000256" key="4">
    <source>
        <dbReference type="ARBA" id="ARBA00023242"/>
    </source>
</evidence>
<dbReference type="EMBL" id="JAWDJX010000044">
    <property type="protein sequence ID" value="KAK3048937.1"/>
    <property type="molecule type" value="Genomic_DNA"/>
</dbReference>
<feature type="compositionally biased region" description="Acidic residues" evidence="5">
    <location>
        <begin position="754"/>
        <end position="771"/>
    </location>
</feature>
<evidence type="ECO:0000256" key="3">
    <source>
        <dbReference type="ARBA" id="ARBA00021502"/>
    </source>
</evidence>
<proteinExistence type="inferred from homology"/>
<evidence type="ECO:0000256" key="5">
    <source>
        <dbReference type="SAM" id="MobiDB-lite"/>
    </source>
</evidence>
<evidence type="ECO:0000313" key="8">
    <source>
        <dbReference type="Proteomes" id="UP001271007"/>
    </source>
</evidence>
<comment type="subcellular location">
    <subcellularLocation>
        <location evidence="1">Nucleus</location>
    </subcellularLocation>
</comment>
<feature type="region of interest" description="Disordered" evidence="5">
    <location>
        <begin position="728"/>
        <end position="771"/>
    </location>
</feature>
<protein>
    <recommendedName>
        <fullName evidence="3">Pre-rRNA-processing protein RIX1</fullName>
    </recommendedName>
</protein>
<evidence type="ECO:0000259" key="6">
    <source>
        <dbReference type="Pfam" id="PF08167"/>
    </source>
</evidence>
<accession>A0AAJ0D8N9</accession>
<name>A0AAJ0D8N9_9PEZI</name>
<dbReference type="SUPFAM" id="SSF48371">
    <property type="entry name" value="ARM repeat"/>
    <property type="match status" value="1"/>
</dbReference>
<dbReference type="GO" id="GO:0005634">
    <property type="term" value="C:nucleus"/>
    <property type="evidence" value="ECO:0007669"/>
    <property type="project" value="UniProtKB-SubCell"/>
</dbReference>
<comment type="similarity">
    <text evidence="2">Belongs to the RIX1/PELP1 family.</text>
</comment>
<feature type="compositionally biased region" description="Acidic residues" evidence="5">
    <location>
        <begin position="596"/>
        <end position="607"/>
    </location>
</feature>
<dbReference type="Proteomes" id="UP001271007">
    <property type="component" value="Unassembled WGS sequence"/>
</dbReference>